<evidence type="ECO:0000256" key="1">
    <source>
        <dbReference type="SAM" id="Coils"/>
    </source>
</evidence>
<protein>
    <submittedName>
        <fullName evidence="4">Putative homing endonuclease</fullName>
    </submittedName>
</protein>
<dbReference type="SUPFAM" id="SSF54060">
    <property type="entry name" value="His-Me finger endonucleases"/>
    <property type="match status" value="1"/>
</dbReference>
<feature type="domain" description="Nuclease associated modular" evidence="3">
    <location>
        <begin position="35"/>
        <end position="51"/>
    </location>
</feature>
<dbReference type="Gene3D" id="3.90.75.20">
    <property type="match status" value="1"/>
</dbReference>
<name>A0A6M3XVA2_9ZZZZ</name>
<sequence>MPWPKGRPQSEESNAKRRNFHHSEATIEVIRQASLGHYPSEETKAKMRATQLGRHPTEETKQKIRLAVRQRGKGRNNPNWKGGRRLTTSGYIIIYQAPHDYILEHVLIWEQVHGKKIPEGWIIHHLNGVKTDNHPRNLLAMPRKGHHDELVNQALKQRIRELEAEVKLLERTLDNQQMIVRIEEN</sequence>
<dbReference type="SMART" id="SM00496">
    <property type="entry name" value="IENR2"/>
    <property type="match status" value="3"/>
</dbReference>
<dbReference type="Pfam" id="PF13392">
    <property type="entry name" value="HNH_3"/>
    <property type="match status" value="1"/>
</dbReference>
<evidence type="ECO:0000313" key="4">
    <source>
        <dbReference type="EMBL" id="QJI01148.1"/>
    </source>
</evidence>
<reference evidence="4" key="1">
    <citation type="submission" date="2020-03" db="EMBL/GenBank/DDBJ databases">
        <title>The deep terrestrial virosphere.</title>
        <authorList>
            <person name="Holmfeldt K."/>
            <person name="Nilsson E."/>
            <person name="Simone D."/>
            <person name="Lopez-Fernandez M."/>
            <person name="Wu X."/>
            <person name="de Brujin I."/>
            <person name="Lundin D."/>
            <person name="Andersson A."/>
            <person name="Bertilsson S."/>
            <person name="Dopson M."/>
        </authorList>
    </citation>
    <scope>NUCLEOTIDE SEQUENCE</scope>
    <source>
        <strain evidence="4">TM448B02305</strain>
    </source>
</reference>
<dbReference type="AlphaFoldDB" id="A0A6M3XVA2"/>
<proteinExistence type="predicted"/>
<feature type="domain" description="Nuclease associated modular" evidence="3">
    <location>
        <begin position="18"/>
        <end position="34"/>
    </location>
</feature>
<keyword evidence="4" id="KW-0540">Nuclease</keyword>
<evidence type="ECO:0000256" key="2">
    <source>
        <dbReference type="SAM" id="MobiDB-lite"/>
    </source>
</evidence>
<evidence type="ECO:0000259" key="3">
    <source>
        <dbReference type="SMART" id="SM00496"/>
    </source>
</evidence>
<keyword evidence="4" id="KW-0378">Hydrolase</keyword>
<dbReference type="InterPro" id="IPR003615">
    <property type="entry name" value="HNH_nuc"/>
</dbReference>
<feature type="coiled-coil region" evidence="1">
    <location>
        <begin position="152"/>
        <end position="179"/>
    </location>
</feature>
<dbReference type="Pfam" id="PF07460">
    <property type="entry name" value="NUMOD3"/>
    <property type="match status" value="1"/>
</dbReference>
<feature type="domain" description="Nuclease associated modular" evidence="3">
    <location>
        <begin position="52"/>
        <end position="68"/>
    </location>
</feature>
<feature type="compositionally biased region" description="Basic and acidic residues" evidence="2">
    <location>
        <begin position="8"/>
        <end position="24"/>
    </location>
</feature>
<keyword evidence="1" id="KW-0175">Coiled coil</keyword>
<organism evidence="4">
    <name type="scientific">viral metagenome</name>
    <dbReference type="NCBI Taxonomy" id="1070528"/>
    <lineage>
        <taxon>unclassified sequences</taxon>
        <taxon>metagenomes</taxon>
        <taxon>organismal metagenomes</taxon>
    </lineage>
</organism>
<keyword evidence="4" id="KW-0255">Endonuclease</keyword>
<accession>A0A6M3XVA2</accession>
<dbReference type="InterPro" id="IPR003611">
    <property type="entry name" value="NUMOD3"/>
</dbReference>
<dbReference type="EMBL" id="MT144900">
    <property type="protein sequence ID" value="QJI01148.1"/>
    <property type="molecule type" value="Genomic_DNA"/>
</dbReference>
<gene>
    <name evidence="4" type="ORF">TM448B02305_0016</name>
</gene>
<dbReference type="GO" id="GO:0004519">
    <property type="term" value="F:endonuclease activity"/>
    <property type="evidence" value="ECO:0007669"/>
    <property type="project" value="UniProtKB-KW"/>
</dbReference>
<dbReference type="InterPro" id="IPR044925">
    <property type="entry name" value="His-Me_finger_sf"/>
</dbReference>
<feature type="region of interest" description="Disordered" evidence="2">
    <location>
        <begin position="1"/>
        <end position="24"/>
    </location>
</feature>
<dbReference type="GO" id="GO:0003677">
    <property type="term" value="F:DNA binding"/>
    <property type="evidence" value="ECO:0007669"/>
    <property type="project" value="InterPro"/>
</dbReference>